<accession>A0A927MAN4</accession>
<evidence type="ECO:0000313" key="8">
    <source>
        <dbReference type="Proteomes" id="UP000649753"/>
    </source>
</evidence>
<dbReference type="PANTHER" id="PTHR10628:SF30">
    <property type="entry name" value="EXO-ALPHA-SIALIDASE"/>
    <property type="match status" value="1"/>
</dbReference>
<dbReference type="PANTHER" id="PTHR10628">
    <property type="entry name" value="SIALIDASE"/>
    <property type="match status" value="1"/>
</dbReference>
<dbReference type="Gene3D" id="2.60.120.260">
    <property type="entry name" value="Galactose-binding domain-like"/>
    <property type="match status" value="1"/>
</dbReference>
<dbReference type="GO" id="GO:0016020">
    <property type="term" value="C:membrane"/>
    <property type="evidence" value="ECO:0007669"/>
    <property type="project" value="TreeGrafter"/>
</dbReference>
<evidence type="ECO:0000256" key="1">
    <source>
        <dbReference type="ARBA" id="ARBA00000427"/>
    </source>
</evidence>
<evidence type="ECO:0000313" key="7">
    <source>
        <dbReference type="EMBL" id="MBE1489686.1"/>
    </source>
</evidence>
<feature type="chain" id="PRO_5038070170" description="exo-alpha-sialidase" evidence="4">
    <location>
        <begin position="36"/>
        <end position="713"/>
    </location>
</feature>
<dbReference type="SUPFAM" id="SSF50939">
    <property type="entry name" value="Sialidases"/>
    <property type="match status" value="1"/>
</dbReference>
<dbReference type="GO" id="GO:0004308">
    <property type="term" value="F:exo-alpha-sialidase activity"/>
    <property type="evidence" value="ECO:0007669"/>
    <property type="project" value="UniProtKB-EC"/>
</dbReference>
<comment type="catalytic activity">
    <reaction evidence="1">
        <text>Hydrolysis of alpha-(2-&gt;3)-, alpha-(2-&gt;6)-, alpha-(2-&gt;8)- glycosidic linkages of terminal sialic acid residues in oligosaccharides, glycoproteins, glycolipids, colominic acid and synthetic substrates.</text>
        <dbReference type="EC" id="3.2.1.18"/>
    </reaction>
</comment>
<reference evidence="7" key="1">
    <citation type="submission" date="2020-10" db="EMBL/GenBank/DDBJ databases">
        <title>Sequencing the genomes of 1000 actinobacteria strains.</title>
        <authorList>
            <person name="Klenk H.-P."/>
        </authorList>
    </citation>
    <scope>NUCLEOTIDE SEQUENCE</scope>
    <source>
        <strain evidence="7">DSM 46832</strain>
    </source>
</reference>
<protein>
    <recommendedName>
        <fullName evidence="3">exo-alpha-sialidase</fullName>
        <ecNumber evidence="3">3.2.1.18</ecNumber>
    </recommendedName>
</protein>
<dbReference type="InterPro" id="IPR033803">
    <property type="entry name" value="CBD-like_Golvesin-Xly"/>
</dbReference>
<comment type="similarity">
    <text evidence="2">Belongs to the glycosyl hydrolase 33 family.</text>
</comment>
<feature type="domain" description="Golvesin/Xly CBD-like" evidence="6">
    <location>
        <begin position="576"/>
        <end position="711"/>
    </location>
</feature>
<dbReference type="InterPro" id="IPR036278">
    <property type="entry name" value="Sialidase_sf"/>
</dbReference>
<gene>
    <name evidence="7" type="ORF">H4W31_005324</name>
</gene>
<keyword evidence="8" id="KW-1185">Reference proteome</keyword>
<sequence>MSRERIGRREFTLGLAAGAAAVGGLPALAATPASAAPPATAAGTGKEKRPHPAAPFFTETTLWDSELDPLENYHVHGLAVLPNDTILAATEGRHEVCDAGPRDLLLRRSTDGGETWSPTQTVVPSVDGQSWGNPALVVDRTTGEVFLFYMLSLRLPENTSCSGDSGDLFVVSSRDDGVTWSTPRSLSGLFDHFPYEWALHGPGPGHGIQLDNGRLLLNVLHRRVIVGNTVAQRFYGVAPVYSDDHGRTWQATGEVPVSVDYPINEARVVQRSDGTVLINGRAAAGGNRQRIVSVSEDRGLTWSPAKLDGSTGVFNAVDAGLSRYTGGPGSREVDRILFSRPDSPMRWNLTVSVSYDEGYSFRYSRVVNPKRSYYSDLARLSDGTIVLLYGCDGDIPSAPRRVAVARFNLEWLTQGRDSLATGPGLDERTYDLGGTVKGARRSGGTVAVVREPTARGGSRAARSVWTPTAIGDFIEYPITVGRGGEREAVLRYYRPVDGGVVAVTIDGVRPRRSTVDTTAESSEGYDVVNLGTVRLRPGRSRVRFTLVGAGRGGGTRVSLDELSLIEGPGADVREEVTVDNGEQGFSTVSGGTWTAGTGVAGYHGSNYLSRPAGIGGNVVGWRPALPGDGRYEVLVSYPAASNRATNAPYTVHHAEGTDVVPVDQKVRGVPEPRGGEWVSLGVFTFAAGIDGSVELSDDADGFVIADAVRFLRR</sequence>
<name>A0A927MAN4_9ACTN</name>
<comment type="caution">
    <text evidence="7">The sequence shown here is derived from an EMBL/GenBank/DDBJ whole genome shotgun (WGS) entry which is preliminary data.</text>
</comment>
<dbReference type="InterPro" id="IPR011040">
    <property type="entry name" value="Sialidase"/>
</dbReference>
<feature type="domain" description="Sialidase" evidence="5">
    <location>
        <begin position="98"/>
        <end position="385"/>
    </location>
</feature>
<dbReference type="PROSITE" id="PS51318">
    <property type="entry name" value="TAT"/>
    <property type="match status" value="1"/>
</dbReference>
<evidence type="ECO:0000256" key="3">
    <source>
        <dbReference type="ARBA" id="ARBA00012733"/>
    </source>
</evidence>
<organism evidence="7 8">
    <name type="scientific">Plantactinospora soyae</name>
    <dbReference type="NCBI Taxonomy" id="1544732"/>
    <lineage>
        <taxon>Bacteria</taxon>
        <taxon>Bacillati</taxon>
        <taxon>Actinomycetota</taxon>
        <taxon>Actinomycetes</taxon>
        <taxon>Micromonosporales</taxon>
        <taxon>Micromonosporaceae</taxon>
        <taxon>Plantactinospora</taxon>
    </lineage>
</organism>
<dbReference type="CDD" id="cd15482">
    <property type="entry name" value="Sialidase_non-viral"/>
    <property type="match status" value="1"/>
</dbReference>
<evidence type="ECO:0000259" key="6">
    <source>
        <dbReference type="Pfam" id="PF25275"/>
    </source>
</evidence>
<dbReference type="EC" id="3.2.1.18" evidence="3"/>
<evidence type="ECO:0000256" key="4">
    <source>
        <dbReference type="SAM" id="SignalP"/>
    </source>
</evidence>
<dbReference type="GO" id="GO:0009313">
    <property type="term" value="P:oligosaccharide catabolic process"/>
    <property type="evidence" value="ECO:0007669"/>
    <property type="project" value="TreeGrafter"/>
</dbReference>
<evidence type="ECO:0000259" key="5">
    <source>
        <dbReference type="Pfam" id="PF13088"/>
    </source>
</evidence>
<feature type="signal peptide" evidence="4">
    <location>
        <begin position="1"/>
        <end position="35"/>
    </location>
</feature>
<dbReference type="Gene3D" id="2.120.10.10">
    <property type="match status" value="1"/>
</dbReference>
<dbReference type="Pfam" id="PF25275">
    <property type="entry name" value="Golvesin_C"/>
    <property type="match status" value="1"/>
</dbReference>
<dbReference type="Proteomes" id="UP000649753">
    <property type="component" value="Unassembled WGS sequence"/>
</dbReference>
<dbReference type="EMBL" id="JADBEB010000001">
    <property type="protein sequence ID" value="MBE1489686.1"/>
    <property type="molecule type" value="Genomic_DNA"/>
</dbReference>
<dbReference type="RefSeq" id="WP_192769114.1">
    <property type="nucleotide sequence ID" value="NZ_JADBEB010000001.1"/>
</dbReference>
<dbReference type="GO" id="GO:0005737">
    <property type="term" value="C:cytoplasm"/>
    <property type="evidence" value="ECO:0007669"/>
    <property type="project" value="TreeGrafter"/>
</dbReference>
<evidence type="ECO:0000256" key="2">
    <source>
        <dbReference type="ARBA" id="ARBA00009348"/>
    </source>
</evidence>
<dbReference type="AlphaFoldDB" id="A0A927MAN4"/>
<dbReference type="InterPro" id="IPR006311">
    <property type="entry name" value="TAT_signal"/>
</dbReference>
<dbReference type="Pfam" id="PF13088">
    <property type="entry name" value="BNR_2"/>
    <property type="match status" value="1"/>
</dbReference>
<dbReference type="GO" id="GO:0006689">
    <property type="term" value="P:ganglioside catabolic process"/>
    <property type="evidence" value="ECO:0007669"/>
    <property type="project" value="TreeGrafter"/>
</dbReference>
<dbReference type="InterPro" id="IPR026856">
    <property type="entry name" value="Sialidase_fam"/>
</dbReference>
<proteinExistence type="inferred from homology"/>
<keyword evidence="4" id="KW-0732">Signal</keyword>